<dbReference type="GO" id="GO:0005975">
    <property type="term" value="P:carbohydrate metabolic process"/>
    <property type="evidence" value="ECO:0007669"/>
    <property type="project" value="InterPro"/>
</dbReference>
<dbReference type="Proteomes" id="UP000824120">
    <property type="component" value="Chromosome 6"/>
</dbReference>
<proteinExistence type="predicted"/>
<gene>
    <name evidence="1" type="ORF">H5410_031610</name>
</gene>
<evidence type="ECO:0000313" key="2">
    <source>
        <dbReference type="Proteomes" id="UP000824120"/>
    </source>
</evidence>
<accession>A0A9J5YKM9</accession>
<sequence>MVIDHVKFRKLLDDMEHAASNLKSAHFKDNLKHLHYISLLSLAYFVGSSTRIVHLNKWVSVQRLKDNVQVPRTNNVSWRGNSGLQDGGCIDLIMFKHLVVVYNDAEDGLQISLPLFCVLTMLSWSVSEHLANFEVVVELDHIRVVSKATYIMMSILRILWPRGHLEKLQDFSCHNHVQQAVNYVDTIYKAWYEALDFSRKGLAGACRQMHFV</sequence>
<organism evidence="1 2">
    <name type="scientific">Solanum commersonii</name>
    <name type="common">Commerson's wild potato</name>
    <name type="synonym">Commerson's nightshade</name>
    <dbReference type="NCBI Taxonomy" id="4109"/>
    <lineage>
        <taxon>Eukaryota</taxon>
        <taxon>Viridiplantae</taxon>
        <taxon>Streptophyta</taxon>
        <taxon>Embryophyta</taxon>
        <taxon>Tracheophyta</taxon>
        <taxon>Spermatophyta</taxon>
        <taxon>Magnoliopsida</taxon>
        <taxon>eudicotyledons</taxon>
        <taxon>Gunneridae</taxon>
        <taxon>Pentapetalae</taxon>
        <taxon>asterids</taxon>
        <taxon>lamiids</taxon>
        <taxon>Solanales</taxon>
        <taxon>Solanaceae</taxon>
        <taxon>Solanoideae</taxon>
        <taxon>Solaneae</taxon>
        <taxon>Solanum</taxon>
    </lineage>
</organism>
<dbReference type="AlphaFoldDB" id="A0A9J5YKM9"/>
<protein>
    <submittedName>
        <fullName evidence="1">Uncharacterized protein</fullName>
    </submittedName>
</protein>
<reference evidence="1 2" key="1">
    <citation type="submission" date="2020-09" db="EMBL/GenBank/DDBJ databases">
        <title>De no assembly of potato wild relative species, Solanum commersonii.</title>
        <authorList>
            <person name="Cho K."/>
        </authorList>
    </citation>
    <scope>NUCLEOTIDE SEQUENCE [LARGE SCALE GENOMIC DNA]</scope>
    <source>
        <strain evidence="1">LZ3.2</strain>
        <tissue evidence="1">Leaf</tissue>
    </source>
</reference>
<dbReference type="EMBL" id="JACXVP010000006">
    <property type="protein sequence ID" value="KAG5600240.1"/>
    <property type="molecule type" value="Genomic_DNA"/>
</dbReference>
<dbReference type="OrthoDB" id="10283080at2759"/>
<dbReference type="Gene3D" id="1.50.10.10">
    <property type="match status" value="1"/>
</dbReference>
<name>A0A9J5YKM9_SOLCO</name>
<dbReference type="InterPro" id="IPR012341">
    <property type="entry name" value="6hp_glycosidase-like_sf"/>
</dbReference>
<keyword evidence="2" id="KW-1185">Reference proteome</keyword>
<comment type="caution">
    <text evidence="1">The sequence shown here is derived from an EMBL/GenBank/DDBJ whole genome shotgun (WGS) entry which is preliminary data.</text>
</comment>
<evidence type="ECO:0000313" key="1">
    <source>
        <dbReference type="EMBL" id="KAG5600240.1"/>
    </source>
</evidence>